<feature type="transmembrane region" description="Helical" evidence="2">
    <location>
        <begin position="118"/>
        <end position="145"/>
    </location>
</feature>
<accession>A0ABP9U200</accession>
<keyword evidence="2" id="KW-0472">Membrane</keyword>
<evidence type="ECO:0008006" key="5">
    <source>
        <dbReference type="Google" id="ProtNLM"/>
    </source>
</evidence>
<feature type="region of interest" description="Disordered" evidence="1">
    <location>
        <begin position="1"/>
        <end position="23"/>
    </location>
</feature>
<proteinExistence type="predicted"/>
<dbReference type="PANTHER" id="PTHR34980:SF2">
    <property type="entry name" value="INNER MEMBRANE PROTEIN YHAH-RELATED"/>
    <property type="match status" value="1"/>
</dbReference>
<organism evidence="3 4">
    <name type="scientific">Brevibacterium ammoniilyticum</name>
    <dbReference type="NCBI Taxonomy" id="1046555"/>
    <lineage>
        <taxon>Bacteria</taxon>
        <taxon>Bacillati</taxon>
        <taxon>Actinomycetota</taxon>
        <taxon>Actinomycetes</taxon>
        <taxon>Micrococcales</taxon>
        <taxon>Brevibacteriaceae</taxon>
        <taxon>Brevibacterium</taxon>
    </lineage>
</organism>
<protein>
    <recommendedName>
        <fullName evidence="5">DUF805 domain-containing protein</fullName>
    </recommendedName>
</protein>
<evidence type="ECO:0000256" key="1">
    <source>
        <dbReference type="SAM" id="MobiDB-lite"/>
    </source>
</evidence>
<keyword evidence="4" id="KW-1185">Reference proteome</keyword>
<gene>
    <name evidence="3" type="ORF">KACC15558_12930</name>
</gene>
<comment type="caution">
    <text evidence="3">The sequence shown here is derived from an EMBL/GenBank/DDBJ whole genome shotgun (WGS) entry which is preliminary data.</text>
</comment>
<keyword evidence="2" id="KW-1133">Transmembrane helix</keyword>
<reference evidence="3 4" key="1">
    <citation type="submission" date="2024-02" db="EMBL/GenBank/DDBJ databases">
        <title>Characterization of antibiotic resistant novel bacterial strains and their environmental applications.</title>
        <authorList>
            <person name="Manzoor S."/>
            <person name="Abbas S."/>
            <person name="Arshad M."/>
            <person name="Li W.J."/>
            <person name="Ahmed I."/>
        </authorList>
    </citation>
    <scope>NUCLEOTIDE SEQUENCE [LARGE SCALE GENOMIC DNA]</scope>
    <source>
        <strain evidence="3 4">KACC 15558</strain>
    </source>
</reference>
<dbReference type="EMBL" id="BAABNP010000004">
    <property type="protein sequence ID" value="GAA5340253.1"/>
    <property type="molecule type" value="Genomic_DNA"/>
</dbReference>
<dbReference type="RefSeq" id="WP_342037675.1">
    <property type="nucleotide sequence ID" value="NZ_BAABBK010000004.1"/>
</dbReference>
<feature type="transmembrane region" description="Helical" evidence="2">
    <location>
        <begin position="157"/>
        <end position="178"/>
    </location>
</feature>
<dbReference type="PANTHER" id="PTHR34980">
    <property type="entry name" value="INNER MEMBRANE PROTEIN-RELATED-RELATED"/>
    <property type="match status" value="1"/>
</dbReference>
<dbReference type="Proteomes" id="UP001498935">
    <property type="component" value="Unassembled WGS sequence"/>
</dbReference>
<name>A0ABP9U200_9MICO</name>
<evidence type="ECO:0000313" key="4">
    <source>
        <dbReference type="Proteomes" id="UP001498935"/>
    </source>
</evidence>
<evidence type="ECO:0000256" key="2">
    <source>
        <dbReference type="SAM" id="Phobius"/>
    </source>
</evidence>
<feature type="transmembrane region" description="Helical" evidence="2">
    <location>
        <begin position="61"/>
        <end position="88"/>
    </location>
</feature>
<evidence type="ECO:0000313" key="3">
    <source>
        <dbReference type="EMBL" id="GAA5340253.1"/>
    </source>
</evidence>
<keyword evidence="2" id="KW-0812">Transmembrane</keyword>
<feature type="compositionally biased region" description="Low complexity" evidence="1">
    <location>
        <begin position="1"/>
        <end position="18"/>
    </location>
</feature>
<dbReference type="Pfam" id="PF05656">
    <property type="entry name" value="DUF805"/>
    <property type="match status" value="1"/>
</dbReference>
<dbReference type="InterPro" id="IPR008523">
    <property type="entry name" value="DUF805"/>
</dbReference>
<sequence>MTDSAPSPQSSTAPTRRSANGLGDLSQPLPGASLKQAAGRFFKKYTTFTGRASRSEFWWSYLLVAVLTLVPYILVIVGVSIGTAWAAANPKVTELGVDANGEAVTFEQSPGIMNHAPAATLIIIGLVLLFLVFLAVIVPFLAVTVRRLHDANMPGPMIFLILIPFVGSLIVLILMFFASKPEGARFDVRS</sequence>